<feature type="compositionally biased region" description="Basic and acidic residues" evidence="14">
    <location>
        <begin position="68"/>
        <end position="79"/>
    </location>
</feature>
<dbReference type="Gene3D" id="3.40.50.150">
    <property type="entry name" value="Vaccinia Virus protein VP39"/>
    <property type="match status" value="1"/>
</dbReference>
<dbReference type="PANTHER" id="PTHR10631">
    <property type="entry name" value="N 2 ,N 2 -DIMETHYLGUANOSINE TRNA METHYLTRANSFERASE"/>
    <property type="match status" value="1"/>
</dbReference>
<dbReference type="SUPFAM" id="SSF90229">
    <property type="entry name" value="CCCH zinc finger"/>
    <property type="match status" value="1"/>
</dbReference>
<dbReference type="InterPro" id="IPR002905">
    <property type="entry name" value="Trm1"/>
</dbReference>
<comment type="catalytic activity">
    <reaction evidence="11 13">
        <text>guanosine(26) in tRNA + 2 S-adenosyl-L-methionine = N(2)-dimethylguanosine(26) in tRNA + 2 S-adenosyl-L-homocysteine + 2 H(+)</text>
        <dbReference type="Rhea" id="RHEA:43140"/>
        <dbReference type="Rhea" id="RHEA-COMP:10359"/>
        <dbReference type="Rhea" id="RHEA-COMP:10360"/>
        <dbReference type="ChEBI" id="CHEBI:15378"/>
        <dbReference type="ChEBI" id="CHEBI:57856"/>
        <dbReference type="ChEBI" id="CHEBI:59789"/>
        <dbReference type="ChEBI" id="CHEBI:74269"/>
        <dbReference type="ChEBI" id="CHEBI:74513"/>
        <dbReference type="EC" id="2.1.1.216"/>
    </reaction>
</comment>
<keyword evidence="1 13" id="KW-0820">tRNA-binding</keyword>
<feature type="compositionally biased region" description="Basic and acidic residues" evidence="14">
    <location>
        <begin position="133"/>
        <end position="145"/>
    </location>
</feature>
<evidence type="ECO:0000256" key="11">
    <source>
        <dbReference type="ARBA" id="ARBA00051897"/>
    </source>
</evidence>
<dbReference type="SUPFAM" id="SSF53335">
    <property type="entry name" value="S-adenosyl-L-methionine-dependent methyltransferases"/>
    <property type="match status" value="1"/>
</dbReference>
<dbReference type="InterPro" id="IPR036855">
    <property type="entry name" value="Znf_CCCH_sf"/>
</dbReference>
<evidence type="ECO:0000256" key="2">
    <source>
        <dbReference type="ARBA" id="ARBA00022603"/>
    </source>
</evidence>
<name>A0A8J1TUU2_OWEFU</name>
<dbReference type="InterPro" id="IPR042296">
    <property type="entry name" value="tRNA_met_Trm1_C"/>
</dbReference>
<feature type="zinc finger region" description="C3H1-type" evidence="12">
    <location>
        <begin position="619"/>
        <end position="646"/>
    </location>
</feature>
<dbReference type="PROSITE" id="PS51626">
    <property type="entry name" value="SAM_MT_TRM1"/>
    <property type="match status" value="1"/>
</dbReference>
<organism evidence="15 16">
    <name type="scientific">Owenia fusiformis</name>
    <name type="common">Polychaete worm</name>
    <dbReference type="NCBI Taxonomy" id="6347"/>
    <lineage>
        <taxon>Eukaryota</taxon>
        <taxon>Metazoa</taxon>
        <taxon>Spiralia</taxon>
        <taxon>Lophotrochozoa</taxon>
        <taxon>Annelida</taxon>
        <taxon>Polychaeta</taxon>
        <taxon>Sedentaria</taxon>
        <taxon>Canalipalpata</taxon>
        <taxon>Sabellida</taxon>
        <taxon>Oweniida</taxon>
        <taxon>Oweniidae</taxon>
        <taxon>Owenia</taxon>
    </lineage>
</organism>
<feature type="region of interest" description="Disordered" evidence="14">
    <location>
        <begin position="133"/>
        <end position="154"/>
    </location>
</feature>
<dbReference type="OrthoDB" id="6349953at2759"/>
<feature type="compositionally biased region" description="Basic and acidic residues" evidence="14">
    <location>
        <begin position="592"/>
        <end position="618"/>
    </location>
</feature>
<evidence type="ECO:0000256" key="13">
    <source>
        <dbReference type="PROSITE-ProRule" id="PRU00958"/>
    </source>
</evidence>
<keyword evidence="9 13" id="KW-0694">RNA-binding</keyword>
<evidence type="ECO:0000256" key="7">
    <source>
        <dbReference type="ARBA" id="ARBA00022771"/>
    </source>
</evidence>
<keyword evidence="5 13" id="KW-0819">tRNA processing</keyword>
<feature type="region of interest" description="Disordered" evidence="14">
    <location>
        <begin position="59"/>
        <end position="79"/>
    </location>
</feature>
<feature type="region of interest" description="Disordered" evidence="14">
    <location>
        <begin position="578"/>
        <end position="618"/>
    </location>
</feature>
<gene>
    <name evidence="15" type="ORF">OFUS_LOCUS20708</name>
</gene>
<evidence type="ECO:0000256" key="9">
    <source>
        <dbReference type="ARBA" id="ARBA00022884"/>
    </source>
</evidence>
<dbReference type="CDD" id="cd02440">
    <property type="entry name" value="AdoMet_MTases"/>
    <property type="match status" value="1"/>
</dbReference>
<keyword evidence="16" id="KW-1185">Reference proteome</keyword>
<dbReference type="AlphaFoldDB" id="A0A8J1TUU2"/>
<dbReference type="PANTHER" id="PTHR10631:SF3">
    <property type="entry name" value="TRNA (GUANINE(26)-N(2))-DIMETHYLTRANSFERASE"/>
    <property type="match status" value="1"/>
</dbReference>
<evidence type="ECO:0000256" key="1">
    <source>
        <dbReference type="ARBA" id="ARBA00022555"/>
    </source>
</evidence>
<sequence>MLKLRSRLCFHNFKRGSTFESTKYLHMRHIVHIFQQGLRITFSRSAFTFLARPGERNMATVSNTEGGDSERLEEKENGRNEKQIDLGEVNIVSEGKAQVLFPKSVFYNPVQEFNRDLTIQVIKHFTKKYIHNKQEKEKKKAEKQADSSMADPEKSSLPYIDVENLKPGEHYERGVKILEGLAASGLRSMRFALEIPGVQKIVANDFDANAVEFIKQNIAKNKVGHIVDLSCNDASMAMYSNRRFSSRYDVIDLDPYGSPSKFLDAAVQAVADDGLLCITCTDMAVMCGNGVEAGFAKYGSMSLKAKFCHEMALRIILNSIETHANRYSRYITPMLSISADFYIRVFVKVNTGQGIVKKSIAKRSMVYHCVGCGTYKLQPIGKLTPTGKDGLNFRYTPAQGPPTGPTCEHCGSRHNLGGPIWSEPIHDQQFVDELIENLTKAEEKPNTHERILGVLSMVSEELSDVPLHYTSDGLCSIIHCTSPDSMQFRSAILNAGYRVSFTHTAKNSIKTDAPAHVLWDILREWVKENPVSSKRLTEGSVVKNLLDKEITTKNISFELHPDANPASRQSKLLRWQQNPTKDWGPKPRAKQSGKDDNVAEKRERMQNKRKEMKAVDERDLKQYPCKRYKVGDCEHGDACTYTHDDNTGISKN</sequence>
<accession>A0A8J1TUU2</accession>
<dbReference type="FunFam" id="3.30.56.70:FF:000001">
    <property type="entry name" value="tRNA (guanine(26)-N(2))-dimethyltransferase"/>
    <property type="match status" value="1"/>
</dbReference>
<keyword evidence="8 12" id="KW-0862">Zinc</keyword>
<comment type="caution">
    <text evidence="15">The sequence shown here is derived from an EMBL/GenBank/DDBJ whole genome shotgun (WGS) entry which is preliminary data.</text>
</comment>
<keyword evidence="6 12" id="KW-0479">Metal-binding</keyword>
<evidence type="ECO:0000256" key="6">
    <source>
        <dbReference type="ARBA" id="ARBA00022723"/>
    </source>
</evidence>
<dbReference type="NCBIfam" id="TIGR00308">
    <property type="entry name" value="TRM1"/>
    <property type="match status" value="1"/>
</dbReference>
<dbReference type="InterPro" id="IPR029063">
    <property type="entry name" value="SAM-dependent_MTases_sf"/>
</dbReference>
<dbReference type="EMBL" id="CAIIXF020000010">
    <property type="protein sequence ID" value="CAH1796281.1"/>
    <property type="molecule type" value="Genomic_DNA"/>
</dbReference>
<dbReference type="GO" id="GO:0005634">
    <property type="term" value="C:nucleus"/>
    <property type="evidence" value="ECO:0007669"/>
    <property type="project" value="TreeGrafter"/>
</dbReference>
<evidence type="ECO:0000256" key="5">
    <source>
        <dbReference type="ARBA" id="ARBA00022694"/>
    </source>
</evidence>
<dbReference type="GO" id="GO:0160104">
    <property type="term" value="F:tRNA (guanine(26)-N2)-dimethyltransferase activity"/>
    <property type="evidence" value="ECO:0007669"/>
    <property type="project" value="UniProtKB-UniRule"/>
</dbReference>
<dbReference type="Gene3D" id="3.30.56.70">
    <property type="entry name" value="N2,N2-dimethylguanosine tRNA methyltransferase, C-terminal domain"/>
    <property type="match status" value="1"/>
</dbReference>
<evidence type="ECO:0000256" key="10">
    <source>
        <dbReference type="ARBA" id="ARBA00039099"/>
    </source>
</evidence>
<evidence type="ECO:0000256" key="12">
    <source>
        <dbReference type="PROSITE-ProRule" id="PRU00723"/>
    </source>
</evidence>
<dbReference type="GO" id="GO:0000049">
    <property type="term" value="F:tRNA binding"/>
    <property type="evidence" value="ECO:0007669"/>
    <property type="project" value="UniProtKB-UniRule"/>
</dbReference>
<keyword evidence="3 13" id="KW-0808">Transferase</keyword>
<evidence type="ECO:0000256" key="8">
    <source>
        <dbReference type="ARBA" id="ARBA00022833"/>
    </source>
</evidence>
<evidence type="ECO:0000313" key="15">
    <source>
        <dbReference type="EMBL" id="CAH1796281.1"/>
    </source>
</evidence>
<proteinExistence type="inferred from homology"/>
<evidence type="ECO:0000256" key="3">
    <source>
        <dbReference type="ARBA" id="ARBA00022679"/>
    </source>
</evidence>
<evidence type="ECO:0000256" key="4">
    <source>
        <dbReference type="ARBA" id="ARBA00022691"/>
    </source>
</evidence>
<keyword evidence="7 12" id="KW-0863">Zinc-finger</keyword>
<dbReference type="Pfam" id="PF02005">
    <property type="entry name" value="TRM"/>
    <property type="match status" value="1"/>
</dbReference>
<dbReference type="PROSITE" id="PS50103">
    <property type="entry name" value="ZF_C3H1"/>
    <property type="match status" value="1"/>
</dbReference>
<comment type="similarity">
    <text evidence="13">Belongs to the class I-like SAM-binding methyltransferase superfamily. Trm1 family.</text>
</comment>
<feature type="region of interest" description="Disordered" evidence="14">
    <location>
        <begin position="630"/>
        <end position="652"/>
    </location>
</feature>
<dbReference type="Proteomes" id="UP000749559">
    <property type="component" value="Unassembled WGS sequence"/>
</dbReference>
<protein>
    <recommendedName>
        <fullName evidence="10 13">tRNA (guanine(26)-N(2))-dimethyltransferase</fullName>
        <ecNumber evidence="10 13">2.1.1.216</ecNumber>
    </recommendedName>
</protein>
<dbReference type="InterPro" id="IPR000571">
    <property type="entry name" value="Znf_CCCH"/>
</dbReference>
<keyword evidence="2 13" id="KW-0489">Methyltransferase</keyword>
<dbReference type="GO" id="GO:0008270">
    <property type="term" value="F:zinc ion binding"/>
    <property type="evidence" value="ECO:0007669"/>
    <property type="project" value="UniProtKB-KW"/>
</dbReference>
<feature type="compositionally biased region" description="Basic and acidic residues" evidence="14">
    <location>
        <begin position="630"/>
        <end position="646"/>
    </location>
</feature>
<evidence type="ECO:0000256" key="14">
    <source>
        <dbReference type="SAM" id="MobiDB-lite"/>
    </source>
</evidence>
<keyword evidence="4 13" id="KW-0949">S-adenosyl-L-methionine</keyword>
<reference evidence="15" key="1">
    <citation type="submission" date="2022-03" db="EMBL/GenBank/DDBJ databases">
        <authorList>
            <person name="Martin C."/>
        </authorList>
    </citation>
    <scope>NUCLEOTIDE SEQUENCE</scope>
</reference>
<dbReference type="GO" id="GO:0002940">
    <property type="term" value="P:tRNA N2-guanine methylation"/>
    <property type="evidence" value="ECO:0007669"/>
    <property type="project" value="TreeGrafter"/>
</dbReference>
<evidence type="ECO:0000313" key="16">
    <source>
        <dbReference type="Proteomes" id="UP000749559"/>
    </source>
</evidence>
<dbReference type="EC" id="2.1.1.216" evidence="10 13"/>